<feature type="transmembrane region" description="Helical" evidence="1">
    <location>
        <begin position="156"/>
        <end position="181"/>
    </location>
</feature>
<accession>A0A543KMF0</accession>
<keyword evidence="1" id="KW-0472">Membrane</keyword>
<keyword evidence="1" id="KW-1133">Transmembrane helix</keyword>
<organism evidence="2 3">
    <name type="scientific">Ornithinimicrobium humiphilum</name>
    <dbReference type="NCBI Taxonomy" id="125288"/>
    <lineage>
        <taxon>Bacteria</taxon>
        <taxon>Bacillati</taxon>
        <taxon>Actinomycetota</taxon>
        <taxon>Actinomycetes</taxon>
        <taxon>Micrococcales</taxon>
        <taxon>Ornithinimicrobiaceae</taxon>
        <taxon>Ornithinimicrobium</taxon>
    </lineage>
</organism>
<feature type="transmembrane region" description="Helical" evidence="1">
    <location>
        <begin position="420"/>
        <end position="438"/>
    </location>
</feature>
<evidence type="ECO:0008006" key="4">
    <source>
        <dbReference type="Google" id="ProtNLM"/>
    </source>
</evidence>
<protein>
    <recommendedName>
        <fullName evidence="4">FtsX-like permease family protein</fullName>
    </recommendedName>
</protein>
<gene>
    <name evidence="2" type="ORF">FB476_1110</name>
</gene>
<evidence type="ECO:0000256" key="1">
    <source>
        <dbReference type="SAM" id="Phobius"/>
    </source>
</evidence>
<name>A0A543KMF0_9MICO</name>
<evidence type="ECO:0000313" key="2">
    <source>
        <dbReference type="EMBL" id="TQM96246.1"/>
    </source>
</evidence>
<feature type="transmembrane region" description="Helical" evidence="1">
    <location>
        <begin position="20"/>
        <end position="43"/>
    </location>
</feature>
<reference evidence="2 3" key="1">
    <citation type="submission" date="2019-06" db="EMBL/GenBank/DDBJ databases">
        <title>Sequencing the genomes of 1000 actinobacteria strains.</title>
        <authorList>
            <person name="Klenk H.-P."/>
        </authorList>
    </citation>
    <scope>NUCLEOTIDE SEQUENCE [LARGE SCALE GENOMIC DNA]</scope>
    <source>
        <strain evidence="2 3">DSM 12362</strain>
    </source>
</reference>
<evidence type="ECO:0000313" key="3">
    <source>
        <dbReference type="Proteomes" id="UP000315133"/>
    </source>
</evidence>
<proteinExistence type="predicted"/>
<keyword evidence="3" id="KW-1185">Reference proteome</keyword>
<feature type="transmembrane region" description="Helical" evidence="1">
    <location>
        <begin position="63"/>
        <end position="88"/>
    </location>
</feature>
<dbReference type="RefSeq" id="WP_141817892.1">
    <property type="nucleotide sequence ID" value="NZ_BAAAIL010000003.1"/>
</dbReference>
<dbReference type="OrthoDB" id="5118998at2"/>
<feature type="transmembrane region" description="Helical" evidence="1">
    <location>
        <begin position="109"/>
        <end position="136"/>
    </location>
</feature>
<dbReference type="EMBL" id="VFPU01000001">
    <property type="protein sequence ID" value="TQM96246.1"/>
    <property type="molecule type" value="Genomic_DNA"/>
</dbReference>
<feature type="transmembrane region" description="Helical" evidence="1">
    <location>
        <begin position="335"/>
        <end position="356"/>
    </location>
</feature>
<feature type="transmembrane region" description="Helical" evidence="1">
    <location>
        <begin position="390"/>
        <end position="414"/>
    </location>
</feature>
<feature type="transmembrane region" description="Helical" evidence="1">
    <location>
        <begin position="202"/>
        <end position="222"/>
    </location>
</feature>
<feature type="transmembrane region" description="Helical" evidence="1">
    <location>
        <begin position="228"/>
        <end position="254"/>
    </location>
</feature>
<comment type="caution">
    <text evidence="2">The sequence shown here is derived from an EMBL/GenBank/DDBJ whole genome shotgun (WGS) entry which is preliminary data.</text>
</comment>
<sequence>MTTLRTLAPLLLRGDDRERLGQLLPVAAFAVVTALTLTVAGGAEFFLHLDEVPGADPTYQGVYTALALFALVILAVPLVSLAGSAVRLSTRRRDTRLSSLRLLGAPRSLLVRLSVLEAGGLAAVGVLLGVVGHLALSPVVGLVPFLGGPIGAAAVVPSFPVALATVLVLVGTAVVASALGLRRVAITPLGVRTRQVPAAASWVRALVAVAVLASGYVLANLAGSLGSLIAAIAVILVVFAMGMAVLGVVGPWVLRVLARSWLRRGGSGPRAVTRLLAARTVLDDPKAVWRQVSGVAMVSFTSVVVGVGLALTDAASASAPAGSDAMLLDDMRTGVLLTIALSFLTLAAAITVHAAAEVFDRKDIYVALERLGTPRAALESTRRAVVLRPLVAVCLVSAAAGGLLVLPLAGMALLLSPLTLAAIVGALVLGLLVVRVAVGTTAPLLRQVLAAPEPVV</sequence>
<feature type="transmembrane region" description="Helical" evidence="1">
    <location>
        <begin position="295"/>
        <end position="315"/>
    </location>
</feature>
<dbReference type="AlphaFoldDB" id="A0A543KMF0"/>
<dbReference type="Proteomes" id="UP000315133">
    <property type="component" value="Unassembled WGS sequence"/>
</dbReference>
<keyword evidence="1" id="KW-0812">Transmembrane</keyword>